<protein>
    <recommendedName>
        <fullName evidence="2">Glycosyltransferase RgtA/B/C/D-like domain-containing protein</fullName>
    </recommendedName>
</protein>
<feature type="transmembrane region" description="Helical" evidence="1">
    <location>
        <begin position="178"/>
        <end position="211"/>
    </location>
</feature>
<evidence type="ECO:0000313" key="3">
    <source>
        <dbReference type="EMBL" id="GGF60373.1"/>
    </source>
</evidence>
<sequence length="516" mass="56568">MPLSPTAVPNELRYGSPPYGRAPVAPTPWWAKPSGVALIVGLWALAHLLVAWLLESSINVDDAIESYLVQSFQLSYVPRNPPLFDWILYGLLWLFGPGTLPYAIQRYCLLFVLGLLVYRVAKQVIADPRLQALAVFSLSLLWVIGYHSHRILTHSNVMIVAIAGAFLTLTTITRRPSAWLYAGLGLWIAFGLLGKFGFLPFIGVLLVAGLFEKSYRNAILDRRLLLTILVAAIPLGAYALTLYLMKQDVVAATAEVVGPSSDGSIAKVLDTFAGAWVGYLLPFLAVVAIVFLPFNRGEDATPSTEDRAAPRRVLRTIIIIGTFGTLIGALAMGSTSLRDRYFHVFFLLAPVYVFAELERLGGWQRRVKHFLWVAGIIAFGVLLVRAGVTLWPDPRLCGRCVAAEPLKGLAPVIASQFGDRPTLVADDRMSGGRLKAAIPNARVVLIHPDTYRPPARPATGCARIAGIANGIGNLPLPPSDGTAIELWYKWWGPLLRPRRQSLWQITPLKADDPLCR</sequence>
<organism evidence="3 4">
    <name type="scientific">Azorhizobium oxalatiphilum</name>
    <dbReference type="NCBI Taxonomy" id="980631"/>
    <lineage>
        <taxon>Bacteria</taxon>
        <taxon>Pseudomonadati</taxon>
        <taxon>Pseudomonadota</taxon>
        <taxon>Alphaproteobacteria</taxon>
        <taxon>Hyphomicrobiales</taxon>
        <taxon>Xanthobacteraceae</taxon>
        <taxon>Azorhizobium</taxon>
    </lineage>
</organism>
<evidence type="ECO:0000313" key="4">
    <source>
        <dbReference type="Proteomes" id="UP000606044"/>
    </source>
</evidence>
<comment type="caution">
    <text evidence="3">The sequence shown here is derived from an EMBL/GenBank/DDBJ whole genome shotgun (WGS) entry which is preliminary data.</text>
</comment>
<name>A0A917FBT2_9HYPH</name>
<dbReference type="Pfam" id="PF13231">
    <property type="entry name" value="PMT_2"/>
    <property type="match status" value="1"/>
</dbReference>
<accession>A0A917FBT2</accession>
<feature type="transmembrane region" description="Helical" evidence="1">
    <location>
        <begin position="155"/>
        <end position="172"/>
    </location>
</feature>
<feature type="transmembrane region" description="Helical" evidence="1">
    <location>
        <begin position="369"/>
        <end position="391"/>
    </location>
</feature>
<dbReference type="Proteomes" id="UP000606044">
    <property type="component" value="Unassembled WGS sequence"/>
</dbReference>
<feature type="transmembrane region" description="Helical" evidence="1">
    <location>
        <begin position="83"/>
        <end position="100"/>
    </location>
</feature>
<evidence type="ECO:0000259" key="2">
    <source>
        <dbReference type="Pfam" id="PF13231"/>
    </source>
</evidence>
<dbReference type="InterPro" id="IPR038731">
    <property type="entry name" value="RgtA/B/C-like"/>
</dbReference>
<dbReference type="AlphaFoldDB" id="A0A917FBT2"/>
<feature type="domain" description="Glycosyltransferase RgtA/B/C/D-like" evidence="2">
    <location>
        <begin position="80"/>
        <end position="233"/>
    </location>
</feature>
<feature type="transmembrane region" description="Helical" evidence="1">
    <location>
        <begin position="273"/>
        <end position="292"/>
    </location>
</feature>
<feature type="transmembrane region" description="Helical" evidence="1">
    <location>
        <begin position="36"/>
        <end position="54"/>
    </location>
</feature>
<reference evidence="3" key="2">
    <citation type="submission" date="2020-09" db="EMBL/GenBank/DDBJ databases">
        <authorList>
            <person name="Sun Q."/>
            <person name="Sedlacek I."/>
        </authorList>
    </citation>
    <scope>NUCLEOTIDE SEQUENCE</scope>
    <source>
        <strain evidence="3">CCM 7897</strain>
    </source>
</reference>
<gene>
    <name evidence="3" type="ORF">GCM10007301_20130</name>
</gene>
<keyword evidence="1" id="KW-0812">Transmembrane</keyword>
<feature type="transmembrane region" description="Helical" evidence="1">
    <location>
        <begin position="313"/>
        <end position="334"/>
    </location>
</feature>
<keyword evidence="4" id="KW-1185">Reference proteome</keyword>
<reference evidence="3" key="1">
    <citation type="journal article" date="2014" name="Int. J. Syst. Evol. Microbiol.">
        <title>Complete genome sequence of Corynebacterium casei LMG S-19264T (=DSM 44701T), isolated from a smear-ripened cheese.</title>
        <authorList>
            <consortium name="US DOE Joint Genome Institute (JGI-PGF)"/>
            <person name="Walter F."/>
            <person name="Albersmeier A."/>
            <person name="Kalinowski J."/>
            <person name="Ruckert C."/>
        </authorList>
    </citation>
    <scope>NUCLEOTIDE SEQUENCE</scope>
    <source>
        <strain evidence="3">CCM 7897</strain>
    </source>
</reference>
<feature type="transmembrane region" description="Helical" evidence="1">
    <location>
        <begin position="340"/>
        <end position="357"/>
    </location>
</feature>
<keyword evidence="1" id="KW-0472">Membrane</keyword>
<proteinExistence type="predicted"/>
<feature type="transmembrane region" description="Helical" evidence="1">
    <location>
        <begin position="223"/>
        <end position="245"/>
    </location>
</feature>
<evidence type="ECO:0000256" key="1">
    <source>
        <dbReference type="SAM" id="Phobius"/>
    </source>
</evidence>
<dbReference type="RefSeq" id="WP_188578016.1">
    <property type="nucleotide sequence ID" value="NZ_BMCT01000002.1"/>
</dbReference>
<feature type="transmembrane region" description="Helical" evidence="1">
    <location>
        <begin position="131"/>
        <end position="148"/>
    </location>
</feature>
<keyword evidence="1" id="KW-1133">Transmembrane helix</keyword>
<dbReference type="EMBL" id="BMCT01000002">
    <property type="protein sequence ID" value="GGF60373.1"/>
    <property type="molecule type" value="Genomic_DNA"/>
</dbReference>